<dbReference type="SUPFAM" id="SSF46626">
    <property type="entry name" value="Cytochrome c"/>
    <property type="match status" value="1"/>
</dbReference>
<organism evidence="7 8">
    <name type="scientific">Allopontixanthobacter sediminis</name>
    <dbReference type="NCBI Taxonomy" id="1689985"/>
    <lineage>
        <taxon>Bacteria</taxon>
        <taxon>Pseudomonadati</taxon>
        <taxon>Pseudomonadota</taxon>
        <taxon>Alphaproteobacteria</taxon>
        <taxon>Sphingomonadales</taxon>
        <taxon>Erythrobacteraceae</taxon>
        <taxon>Allopontixanthobacter</taxon>
    </lineage>
</organism>
<feature type="domain" description="Cytochrome c" evidence="6">
    <location>
        <begin position="40"/>
        <end position="121"/>
    </location>
</feature>
<protein>
    <recommendedName>
        <fullName evidence="6">Cytochrome c domain-containing protein</fullName>
    </recommendedName>
</protein>
<dbReference type="InterPro" id="IPR036909">
    <property type="entry name" value="Cyt_c-like_dom_sf"/>
</dbReference>
<accession>A0A845B565</accession>
<dbReference type="AlphaFoldDB" id="A0A845B565"/>
<dbReference type="Gene3D" id="1.10.760.10">
    <property type="entry name" value="Cytochrome c-like domain"/>
    <property type="match status" value="1"/>
</dbReference>
<comment type="caution">
    <text evidence="7">The sequence shown here is derived from an EMBL/GenBank/DDBJ whole genome shotgun (WGS) entry which is preliminary data.</text>
</comment>
<feature type="signal peptide" evidence="5">
    <location>
        <begin position="1"/>
        <end position="22"/>
    </location>
</feature>
<evidence type="ECO:0000256" key="1">
    <source>
        <dbReference type="ARBA" id="ARBA00022617"/>
    </source>
</evidence>
<keyword evidence="3 4" id="KW-0408">Iron</keyword>
<keyword evidence="1 4" id="KW-0349">Heme</keyword>
<evidence type="ECO:0000259" key="6">
    <source>
        <dbReference type="PROSITE" id="PS51007"/>
    </source>
</evidence>
<dbReference type="RefSeq" id="WP_160757095.1">
    <property type="nucleotide sequence ID" value="NZ_WTYL01000003.1"/>
</dbReference>
<evidence type="ECO:0000256" key="5">
    <source>
        <dbReference type="SAM" id="SignalP"/>
    </source>
</evidence>
<dbReference type="InterPro" id="IPR009056">
    <property type="entry name" value="Cyt_c-like_dom"/>
</dbReference>
<evidence type="ECO:0000313" key="8">
    <source>
        <dbReference type="Proteomes" id="UP000431922"/>
    </source>
</evidence>
<dbReference type="PROSITE" id="PS51007">
    <property type="entry name" value="CYTC"/>
    <property type="match status" value="1"/>
</dbReference>
<dbReference type="GO" id="GO:0020037">
    <property type="term" value="F:heme binding"/>
    <property type="evidence" value="ECO:0007669"/>
    <property type="project" value="InterPro"/>
</dbReference>
<gene>
    <name evidence="7" type="ORF">GRI65_13740</name>
</gene>
<keyword evidence="5" id="KW-0732">Signal</keyword>
<evidence type="ECO:0000256" key="3">
    <source>
        <dbReference type="ARBA" id="ARBA00023004"/>
    </source>
</evidence>
<proteinExistence type="predicted"/>
<keyword evidence="8" id="KW-1185">Reference proteome</keyword>
<sequence length="130" mass="13572">MHRISAIAFAAFSLAACQSVSSGPPAPAAAVTPAPTVLTGQAKAGFVLSEALCSGCHAIKAGEISPNPMSPTFAMIANSAGLTRETLSEYLRDSHNYPETMNFEVAEEDGDVLAAYIITLRSEDFTPPIQ</sequence>
<dbReference type="Proteomes" id="UP000431922">
    <property type="component" value="Unassembled WGS sequence"/>
</dbReference>
<reference evidence="7 8" key="1">
    <citation type="submission" date="2019-12" db="EMBL/GenBank/DDBJ databases">
        <title>Genomic-based taxomic classification of the family Erythrobacteraceae.</title>
        <authorList>
            <person name="Xu L."/>
        </authorList>
    </citation>
    <scope>NUCLEOTIDE SEQUENCE [LARGE SCALE GENOMIC DNA]</scope>
    <source>
        <strain evidence="7 8">KCTC 42453</strain>
    </source>
</reference>
<dbReference type="PROSITE" id="PS51257">
    <property type="entry name" value="PROKAR_LIPOPROTEIN"/>
    <property type="match status" value="1"/>
</dbReference>
<dbReference type="EMBL" id="WTYL01000003">
    <property type="protein sequence ID" value="MXP45510.1"/>
    <property type="molecule type" value="Genomic_DNA"/>
</dbReference>
<dbReference type="OrthoDB" id="7596428at2"/>
<evidence type="ECO:0000256" key="2">
    <source>
        <dbReference type="ARBA" id="ARBA00022723"/>
    </source>
</evidence>
<dbReference type="GO" id="GO:0046872">
    <property type="term" value="F:metal ion binding"/>
    <property type="evidence" value="ECO:0007669"/>
    <property type="project" value="UniProtKB-KW"/>
</dbReference>
<evidence type="ECO:0000313" key="7">
    <source>
        <dbReference type="EMBL" id="MXP45510.1"/>
    </source>
</evidence>
<dbReference type="GO" id="GO:0009055">
    <property type="term" value="F:electron transfer activity"/>
    <property type="evidence" value="ECO:0007669"/>
    <property type="project" value="InterPro"/>
</dbReference>
<evidence type="ECO:0000256" key="4">
    <source>
        <dbReference type="PROSITE-ProRule" id="PRU00433"/>
    </source>
</evidence>
<name>A0A845B565_9SPHN</name>
<feature type="chain" id="PRO_5032616194" description="Cytochrome c domain-containing protein" evidence="5">
    <location>
        <begin position="23"/>
        <end position="130"/>
    </location>
</feature>
<keyword evidence="2 4" id="KW-0479">Metal-binding</keyword>